<evidence type="ECO:0000256" key="2">
    <source>
        <dbReference type="SAM" id="SignalP"/>
    </source>
</evidence>
<proteinExistence type="predicted"/>
<comment type="caution">
    <text evidence="3">The sequence shown here is derived from an EMBL/GenBank/DDBJ whole genome shotgun (WGS) entry which is preliminary data.</text>
</comment>
<name>A0A1G2DHW2_9BACT</name>
<keyword evidence="1" id="KW-0812">Transmembrane</keyword>
<organism evidence="3 4">
    <name type="scientific">Candidatus Lloydbacteria bacterium RIFCSPHIGHO2_02_FULL_54_17</name>
    <dbReference type="NCBI Taxonomy" id="1798664"/>
    <lineage>
        <taxon>Bacteria</taxon>
        <taxon>Candidatus Lloydiibacteriota</taxon>
    </lineage>
</organism>
<evidence type="ECO:0008006" key="5">
    <source>
        <dbReference type="Google" id="ProtNLM"/>
    </source>
</evidence>
<feature type="chain" id="PRO_5009582595" description="CcmD family protein" evidence="2">
    <location>
        <begin position="20"/>
        <end position="68"/>
    </location>
</feature>
<evidence type="ECO:0000313" key="3">
    <source>
        <dbReference type="EMBL" id="OGZ12460.1"/>
    </source>
</evidence>
<feature type="signal peptide" evidence="2">
    <location>
        <begin position="1"/>
        <end position="19"/>
    </location>
</feature>
<dbReference type="EMBL" id="MHLO01000018">
    <property type="protein sequence ID" value="OGZ12460.1"/>
    <property type="molecule type" value="Genomic_DNA"/>
</dbReference>
<keyword evidence="1" id="KW-0472">Membrane</keyword>
<dbReference type="AlphaFoldDB" id="A0A1G2DHW2"/>
<protein>
    <recommendedName>
        <fullName evidence="5">CcmD family protein</fullName>
    </recommendedName>
</protein>
<accession>A0A1G2DHW2</accession>
<evidence type="ECO:0000313" key="4">
    <source>
        <dbReference type="Proteomes" id="UP000178636"/>
    </source>
</evidence>
<feature type="transmembrane region" description="Helical" evidence="1">
    <location>
        <begin position="41"/>
        <end position="59"/>
    </location>
</feature>
<gene>
    <name evidence="3" type="ORF">A3C93_04765</name>
</gene>
<evidence type="ECO:0000256" key="1">
    <source>
        <dbReference type="SAM" id="Phobius"/>
    </source>
</evidence>
<sequence length="68" mass="7576">MKKILPLIYLFTPTALAFAHGEVDDGHVETVAVADPSQRIYVLGGVIVVLVLVAVWFIWSKWVSNRPQ</sequence>
<keyword evidence="1" id="KW-1133">Transmembrane helix</keyword>
<keyword evidence="2" id="KW-0732">Signal</keyword>
<reference evidence="3 4" key="1">
    <citation type="journal article" date="2016" name="Nat. Commun.">
        <title>Thousands of microbial genomes shed light on interconnected biogeochemical processes in an aquifer system.</title>
        <authorList>
            <person name="Anantharaman K."/>
            <person name="Brown C.T."/>
            <person name="Hug L.A."/>
            <person name="Sharon I."/>
            <person name="Castelle C.J."/>
            <person name="Probst A.J."/>
            <person name="Thomas B.C."/>
            <person name="Singh A."/>
            <person name="Wilkins M.J."/>
            <person name="Karaoz U."/>
            <person name="Brodie E.L."/>
            <person name="Williams K.H."/>
            <person name="Hubbard S.S."/>
            <person name="Banfield J.F."/>
        </authorList>
    </citation>
    <scope>NUCLEOTIDE SEQUENCE [LARGE SCALE GENOMIC DNA]</scope>
</reference>
<dbReference type="Proteomes" id="UP000178636">
    <property type="component" value="Unassembled WGS sequence"/>
</dbReference>